<dbReference type="Proteomes" id="UP000007882">
    <property type="component" value="Chromosome"/>
</dbReference>
<reference evidence="2 3" key="1">
    <citation type="submission" date="2012-02" db="EMBL/GenBank/DDBJ databases">
        <title>Complete genome sequence of Actinoplanes missouriensis 431 (= NBRC 102363).</title>
        <authorList>
            <person name="Ohnishi Y."/>
            <person name="Ishikawa J."/>
            <person name="Sekine M."/>
            <person name="Hosoyama A."/>
            <person name="Harada T."/>
            <person name="Narita H."/>
            <person name="Hata T."/>
            <person name="Konno Y."/>
            <person name="Tutikane K."/>
            <person name="Fujita N."/>
            <person name="Horinouchi S."/>
            <person name="Hayakawa M."/>
        </authorList>
    </citation>
    <scope>NUCLEOTIDE SEQUENCE [LARGE SCALE GENOMIC DNA]</scope>
    <source>
        <strain evidence="3">ATCC 14538 / DSM 43046 / CBS 188.64 / JCM 3121 / NBRC 102363 / NCIMB 12654 / NRRL B-3342 / UNCC 431</strain>
    </source>
</reference>
<evidence type="ECO:0000259" key="1">
    <source>
        <dbReference type="Pfam" id="PF12680"/>
    </source>
</evidence>
<evidence type="ECO:0000313" key="2">
    <source>
        <dbReference type="EMBL" id="BAL88708.1"/>
    </source>
</evidence>
<dbReference type="PATRIC" id="fig|512565.3.peg.3486"/>
<dbReference type="InterPro" id="IPR032710">
    <property type="entry name" value="NTF2-like_dom_sf"/>
</dbReference>
<dbReference type="HOGENOM" id="CLU_119884_3_0_11"/>
<organism evidence="2 3">
    <name type="scientific">Actinoplanes missouriensis (strain ATCC 14538 / DSM 43046 / CBS 188.64 / JCM 3121 / NBRC 102363 / NCIMB 12654 / NRRL B-3342 / UNCC 431)</name>
    <dbReference type="NCBI Taxonomy" id="512565"/>
    <lineage>
        <taxon>Bacteria</taxon>
        <taxon>Bacillati</taxon>
        <taxon>Actinomycetota</taxon>
        <taxon>Actinomycetes</taxon>
        <taxon>Micromonosporales</taxon>
        <taxon>Micromonosporaceae</taxon>
        <taxon>Actinoplanes</taxon>
    </lineage>
</organism>
<dbReference type="Pfam" id="PF12680">
    <property type="entry name" value="SnoaL_2"/>
    <property type="match status" value="1"/>
</dbReference>
<feature type="domain" description="SnoaL-like" evidence="1">
    <location>
        <begin position="28"/>
        <end position="103"/>
    </location>
</feature>
<dbReference type="eggNOG" id="COG3631">
    <property type="taxonomic scope" value="Bacteria"/>
</dbReference>
<gene>
    <name evidence="2" type="ordered locus">AMIS_34880</name>
</gene>
<name>I0H6S1_ACTM4</name>
<dbReference type="EMBL" id="AP012319">
    <property type="protein sequence ID" value="BAL88708.1"/>
    <property type="molecule type" value="Genomic_DNA"/>
</dbReference>
<dbReference type="SUPFAM" id="SSF54427">
    <property type="entry name" value="NTF2-like"/>
    <property type="match status" value="1"/>
</dbReference>
<dbReference type="AlphaFoldDB" id="I0H6S1"/>
<keyword evidence="3" id="KW-1185">Reference proteome</keyword>
<protein>
    <recommendedName>
        <fullName evidence="1">SnoaL-like domain-containing protein</fullName>
    </recommendedName>
</protein>
<proteinExistence type="predicted"/>
<dbReference type="Gene3D" id="3.10.450.50">
    <property type="match status" value="1"/>
</dbReference>
<dbReference type="STRING" id="512565.AMIS_34880"/>
<evidence type="ECO:0000313" key="3">
    <source>
        <dbReference type="Proteomes" id="UP000007882"/>
    </source>
</evidence>
<accession>I0H6S1</accession>
<sequence>MGPALMAYRRLPRSITTGMGVFVEFDAVAAWRAAGEAGDAAAAVAALDPDVTLVSPITEQFTFRGHRQVQTLLDVALGAIDDITYTDQVTEGRTVALFYEARIGSTRLYEAQRLRLGDTGLISNITLYVRPLPALTLLMTRLGPELARRDGRPGLARLIPLAGGMMHSMATTGEQRIMPRVAPR</sequence>
<dbReference type="KEGG" id="ams:AMIS_34880"/>
<dbReference type="InterPro" id="IPR037401">
    <property type="entry name" value="SnoaL-like"/>
</dbReference>